<dbReference type="OrthoDB" id="10264374at2759"/>
<reference evidence="5 6" key="1">
    <citation type="journal article" date="2018" name="IMA Fungus">
        <title>IMA Genome-F 9: Draft genome sequence of Annulohypoxylon stygium, Aspergillus mulundensis, Berkeleyomyces basicola (syn. Thielaviopsis basicola), Ceratocystis smalleyi, two Cercospora beticola strains, Coleophoma cylindrospora, Fusarium fracticaudum, Phialophora cf. hyalina, and Morchella septimelata.</title>
        <authorList>
            <person name="Wingfield B.D."/>
            <person name="Bills G.F."/>
            <person name="Dong Y."/>
            <person name="Huang W."/>
            <person name="Nel W.J."/>
            <person name="Swalarsk-Parry B.S."/>
            <person name="Vaghefi N."/>
            <person name="Wilken P.M."/>
            <person name="An Z."/>
            <person name="de Beer Z.W."/>
            <person name="De Vos L."/>
            <person name="Chen L."/>
            <person name="Duong T.A."/>
            <person name="Gao Y."/>
            <person name="Hammerbacher A."/>
            <person name="Kikkert J.R."/>
            <person name="Li Y."/>
            <person name="Li H."/>
            <person name="Li K."/>
            <person name="Li Q."/>
            <person name="Liu X."/>
            <person name="Ma X."/>
            <person name="Naidoo K."/>
            <person name="Pethybridge S.J."/>
            <person name="Sun J."/>
            <person name="Steenkamp E.T."/>
            <person name="van der Nest M.A."/>
            <person name="van Wyk S."/>
            <person name="Wingfield M.J."/>
            <person name="Xiong C."/>
            <person name="Yue Q."/>
            <person name="Zhang X."/>
        </authorList>
    </citation>
    <scope>NUCLEOTIDE SEQUENCE [LARGE SCALE GENOMIC DNA]</scope>
    <source>
        <strain evidence="5 6">BP5796</strain>
    </source>
</reference>
<keyword evidence="2 4" id="KW-0732">Signal</keyword>
<evidence type="ECO:0000256" key="1">
    <source>
        <dbReference type="ARBA" id="ARBA00005445"/>
    </source>
</evidence>
<organism evidence="5 6">
    <name type="scientific">Coleophoma crateriformis</name>
    <dbReference type="NCBI Taxonomy" id="565419"/>
    <lineage>
        <taxon>Eukaryota</taxon>
        <taxon>Fungi</taxon>
        <taxon>Dikarya</taxon>
        <taxon>Ascomycota</taxon>
        <taxon>Pezizomycotina</taxon>
        <taxon>Leotiomycetes</taxon>
        <taxon>Helotiales</taxon>
        <taxon>Dermateaceae</taxon>
        <taxon>Coleophoma</taxon>
    </lineage>
</organism>
<feature type="chain" id="PRO_5017695571" description="Antifreeze protein" evidence="4">
    <location>
        <begin position="20"/>
        <end position="375"/>
    </location>
</feature>
<sequence length="375" mass="37162">MLTTFILSCGLAFISSCYGQITLGTAETFGVLGASTVTNTGNTVINGDLGISPGTAYTGFGPGIVNGSIHSADGVSHQAQLDIHAAYNTAEHLTPTRELTGLDLGGMVLLAGVYKFSSSAQLTGTLVIDAKNMPNTQWVFQIGSTLTTASYATVFFANGAQPCDVFWQVGSSATLGTYTSFGGHVMALASVTATTGVSVNGGLFALTAAVTLDSNMVSNSTCAVAGTSCSQPSSSALTSSPAAPTSTSAVSTPNSSALASSSSQSSLSAAISSSMSSMYSSASSESSASSLSSAYSSASSSLSSAFSVSADTTITTASNASQTTYSPTTSGSTVSNTEATGSSTMPATTSGTIDKECKGSVATETVTTYVTVSAA</sequence>
<protein>
    <recommendedName>
        <fullName evidence="7">Antifreeze protein</fullName>
    </recommendedName>
</protein>
<evidence type="ECO:0000256" key="3">
    <source>
        <dbReference type="SAM" id="MobiDB-lite"/>
    </source>
</evidence>
<dbReference type="EMBL" id="PDLN01000020">
    <property type="protein sequence ID" value="RDW59179.1"/>
    <property type="molecule type" value="Genomic_DNA"/>
</dbReference>
<dbReference type="Proteomes" id="UP000256328">
    <property type="component" value="Unassembled WGS sequence"/>
</dbReference>
<evidence type="ECO:0008006" key="7">
    <source>
        <dbReference type="Google" id="ProtNLM"/>
    </source>
</evidence>
<feature type="region of interest" description="Disordered" evidence="3">
    <location>
        <begin position="235"/>
        <end position="260"/>
    </location>
</feature>
<dbReference type="AlphaFoldDB" id="A0A3D8QBM4"/>
<proteinExistence type="inferred from homology"/>
<evidence type="ECO:0000256" key="2">
    <source>
        <dbReference type="ARBA" id="ARBA00022729"/>
    </source>
</evidence>
<evidence type="ECO:0000313" key="5">
    <source>
        <dbReference type="EMBL" id="RDW59179.1"/>
    </source>
</evidence>
<evidence type="ECO:0000256" key="4">
    <source>
        <dbReference type="SAM" id="SignalP"/>
    </source>
</evidence>
<accession>A0A3D8QBM4</accession>
<dbReference type="Pfam" id="PF11999">
    <property type="entry name" value="Ice_binding"/>
    <property type="match status" value="1"/>
</dbReference>
<gene>
    <name evidence="5" type="ORF">BP5796_12103</name>
</gene>
<evidence type="ECO:0000313" key="6">
    <source>
        <dbReference type="Proteomes" id="UP000256328"/>
    </source>
</evidence>
<feature type="signal peptide" evidence="4">
    <location>
        <begin position="1"/>
        <end position="19"/>
    </location>
</feature>
<feature type="region of interest" description="Disordered" evidence="3">
    <location>
        <begin position="319"/>
        <end position="352"/>
    </location>
</feature>
<name>A0A3D8QBM4_9HELO</name>
<keyword evidence="6" id="KW-1185">Reference proteome</keyword>
<dbReference type="InterPro" id="IPR021884">
    <property type="entry name" value="Ice-bd_prot"/>
</dbReference>
<comment type="similarity">
    <text evidence="1">Belongs to the ice-binding protein family.</text>
</comment>
<comment type="caution">
    <text evidence="5">The sequence shown here is derived from an EMBL/GenBank/DDBJ whole genome shotgun (WGS) entry which is preliminary data.</text>
</comment>